<dbReference type="EMBL" id="KZ824430">
    <property type="protein sequence ID" value="RAL02758.1"/>
    <property type="molecule type" value="Genomic_DNA"/>
</dbReference>
<feature type="transmembrane region" description="Helical" evidence="2">
    <location>
        <begin position="60"/>
        <end position="81"/>
    </location>
</feature>
<dbReference type="VEuPathDB" id="FungiDB:BO80DRAFT_423662"/>
<keyword evidence="4" id="KW-1185">Reference proteome</keyword>
<evidence type="ECO:0000256" key="2">
    <source>
        <dbReference type="SAM" id="Phobius"/>
    </source>
</evidence>
<organism evidence="3 4">
    <name type="scientific">Aspergillus ibericus CBS 121593</name>
    <dbReference type="NCBI Taxonomy" id="1448316"/>
    <lineage>
        <taxon>Eukaryota</taxon>
        <taxon>Fungi</taxon>
        <taxon>Dikarya</taxon>
        <taxon>Ascomycota</taxon>
        <taxon>Pezizomycotina</taxon>
        <taxon>Eurotiomycetes</taxon>
        <taxon>Eurotiomycetidae</taxon>
        <taxon>Eurotiales</taxon>
        <taxon>Aspergillaceae</taxon>
        <taxon>Aspergillus</taxon>
        <taxon>Aspergillus subgen. Circumdati</taxon>
    </lineage>
</organism>
<keyword evidence="2" id="KW-1133">Transmembrane helix</keyword>
<feature type="region of interest" description="Disordered" evidence="1">
    <location>
        <begin position="138"/>
        <end position="160"/>
    </location>
</feature>
<accession>A0A395H7A6</accession>
<dbReference type="GeneID" id="37223969"/>
<evidence type="ECO:0000313" key="4">
    <source>
        <dbReference type="Proteomes" id="UP000249402"/>
    </source>
</evidence>
<keyword evidence="2" id="KW-0472">Membrane</keyword>
<gene>
    <name evidence="3" type="ORF">BO80DRAFT_423662</name>
</gene>
<protein>
    <submittedName>
        <fullName evidence="3">Uncharacterized protein</fullName>
    </submittedName>
</protein>
<proteinExistence type="predicted"/>
<sequence>MTWASVLTTISNGTLYALACLGGWGSGLLRVVVWPLLRLVYTILLSLLLPWQLLGRFEAMLSFIVTAVLAGAILGLAIHLITTRTIDALYRWVESIWNPASRRRGGGSRGRRLLEAVKGAPSYSPSHSVSSDEDIMEWYDRQDQSPQNDGTIVEEEEESS</sequence>
<reference evidence="3 4" key="1">
    <citation type="submission" date="2018-02" db="EMBL/GenBank/DDBJ databases">
        <title>The genomes of Aspergillus section Nigri reveals drivers in fungal speciation.</title>
        <authorList>
            <consortium name="DOE Joint Genome Institute"/>
            <person name="Vesth T.C."/>
            <person name="Nybo J."/>
            <person name="Theobald S."/>
            <person name="Brandl J."/>
            <person name="Frisvad J.C."/>
            <person name="Nielsen K.F."/>
            <person name="Lyhne E.K."/>
            <person name="Kogle M.E."/>
            <person name="Kuo A."/>
            <person name="Riley R."/>
            <person name="Clum A."/>
            <person name="Nolan M."/>
            <person name="Lipzen A."/>
            <person name="Salamov A."/>
            <person name="Henrissat B."/>
            <person name="Wiebenga A."/>
            <person name="De vries R.P."/>
            <person name="Grigoriev I.V."/>
            <person name="Mortensen U.H."/>
            <person name="Andersen M.R."/>
            <person name="Baker S.E."/>
        </authorList>
    </citation>
    <scope>NUCLEOTIDE SEQUENCE [LARGE SCALE GENOMIC DNA]</scope>
    <source>
        <strain evidence="3 4">CBS 121593</strain>
    </source>
</reference>
<evidence type="ECO:0000313" key="3">
    <source>
        <dbReference type="EMBL" id="RAL02758.1"/>
    </source>
</evidence>
<dbReference type="AlphaFoldDB" id="A0A395H7A6"/>
<keyword evidence="2" id="KW-0812">Transmembrane</keyword>
<evidence type="ECO:0000256" key="1">
    <source>
        <dbReference type="SAM" id="MobiDB-lite"/>
    </source>
</evidence>
<name>A0A395H7A6_9EURO</name>
<dbReference type="RefSeq" id="XP_025577085.1">
    <property type="nucleotide sequence ID" value="XM_025719104.1"/>
</dbReference>
<dbReference type="Proteomes" id="UP000249402">
    <property type="component" value="Unassembled WGS sequence"/>
</dbReference>
<feature type="transmembrane region" description="Helical" evidence="2">
    <location>
        <begin position="36"/>
        <end position="54"/>
    </location>
</feature>